<feature type="domain" description="RNA polymerase sigma-70" evidence="7">
    <location>
        <begin position="214"/>
        <end position="240"/>
    </location>
</feature>
<keyword evidence="2 5" id="KW-0731">Sigma factor</keyword>
<comment type="similarity">
    <text evidence="5">Belongs to the sigma-70 factor family.</text>
</comment>
<keyword evidence="1 5" id="KW-0805">Transcription regulation</keyword>
<dbReference type="InterPro" id="IPR012845">
    <property type="entry name" value="RNA_pol_sigma_FliA_WhiG"/>
</dbReference>
<keyword evidence="4 5" id="KW-0804">Transcription</keyword>
<dbReference type="SUPFAM" id="SSF88659">
    <property type="entry name" value="Sigma3 and sigma4 domains of RNA polymerase sigma factors"/>
    <property type="match status" value="2"/>
</dbReference>
<dbReference type="CDD" id="cd06171">
    <property type="entry name" value="Sigma70_r4"/>
    <property type="match status" value="1"/>
</dbReference>
<accession>A0ABY8EFI4</accession>
<dbReference type="EMBL" id="CP120733">
    <property type="protein sequence ID" value="WFD11703.1"/>
    <property type="molecule type" value="Genomic_DNA"/>
</dbReference>
<dbReference type="SUPFAM" id="SSF88946">
    <property type="entry name" value="Sigma2 domain of RNA polymerase sigma factors"/>
    <property type="match status" value="1"/>
</dbReference>
<evidence type="ECO:0000256" key="2">
    <source>
        <dbReference type="ARBA" id="ARBA00023082"/>
    </source>
</evidence>
<dbReference type="NCBIfam" id="TIGR02937">
    <property type="entry name" value="sigma70-ECF"/>
    <property type="match status" value="1"/>
</dbReference>
<evidence type="ECO:0000256" key="3">
    <source>
        <dbReference type="ARBA" id="ARBA00023125"/>
    </source>
</evidence>
<dbReference type="Gene3D" id="1.20.140.160">
    <property type="match status" value="1"/>
</dbReference>
<evidence type="ECO:0000256" key="4">
    <source>
        <dbReference type="ARBA" id="ARBA00023163"/>
    </source>
</evidence>
<organism evidence="8 9">
    <name type="scientific">Tepidibacter hydrothermalis</name>
    <dbReference type="NCBI Taxonomy" id="3036126"/>
    <lineage>
        <taxon>Bacteria</taxon>
        <taxon>Bacillati</taxon>
        <taxon>Bacillota</taxon>
        <taxon>Clostridia</taxon>
        <taxon>Peptostreptococcales</taxon>
        <taxon>Peptostreptococcaceae</taxon>
        <taxon>Tepidibacter</taxon>
    </lineage>
</organism>
<dbReference type="PROSITE" id="PS00715">
    <property type="entry name" value="SIGMA70_1"/>
    <property type="match status" value="1"/>
</dbReference>
<gene>
    <name evidence="8" type="ORF">P4S50_06405</name>
</gene>
<evidence type="ECO:0000313" key="8">
    <source>
        <dbReference type="EMBL" id="WFD11703.1"/>
    </source>
</evidence>
<dbReference type="InterPro" id="IPR014284">
    <property type="entry name" value="RNA_pol_sigma-70_dom"/>
</dbReference>
<dbReference type="PANTHER" id="PTHR30385">
    <property type="entry name" value="SIGMA FACTOR F FLAGELLAR"/>
    <property type="match status" value="1"/>
</dbReference>
<keyword evidence="3 5" id="KW-0238">DNA-binding</keyword>
<dbReference type="PRINTS" id="PR00046">
    <property type="entry name" value="SIGMA70FCT"/>
</dbReference>
<dbReference type="InterPro" id="IPR007624">
    <property type="entry name" value="RNA_pol_sigma70_r3"/>
</dbReference>
<dbReference type="PANTHER" id="PTHR30385:SF7">
    <property type="entry name" value="RNA POLYMERASE SIGMA FACTOR FLIA"/>
    <property type="match status" value="1"/>
</dbReference>
<evidence type="ECO:0000256" key="1">
    <source>
        <dbReference type="ARBA" id="ARBA00023015"/>
    </source>
</evidence>
<protein>
    <recommendedName>
        <fullName evidence="5">RNA polymerase sigma factor</fullName>
    </recommendedName>
</protein>
<keyword evidence="9" id="KW-1185">Reference proteome</keyword>
<sequence length="247" mass="29133">MVREDVWVKYKNSKSFEEKSELKKEIILEYINLVKIISGRLYNYYGANIEYDDLMSYGVIGLIDAIEKYDYTKNIKFQTYASVRIRGAIIDEIRNLDWIPRSIRQKSKLMKDTYSKLENKLGREPSIREIGNELGKKDEEVLKILEETNIYNLVSLEEELSENLKIQIKDISIDINPEESLLKKDIIKNLEFALNTLNEREQLIINLYYYEELTYKEIGKVLNISESRISQIHSKAILKIKSKLDFI</sequence>
<dbReference type="Proteomes" id="UP001222800">
    <property type="component" value="Chromosome"/>
</dbReference>
<dbReference type="InterPro" id="IPR013324">
    <property type="entry name" value="RNA_pol_sigma_r3/r4-like"/>
</dbReference>
<dbReference type="PIRSF" id="PIRSF000770">
    <property type="entry name" value="RNA_pol_sigma-SigE/K"/>
    <property type="match status" value="1"/>
</dbReference>
<feature type="domain" description="RNA polymerase sigma-70" evidence="6">
    <location>
        <begin position="53"/>
        <end position="66"/>
    </location>
</feature>
<dbReference type="NCBIfam" id="NF005413">
    <property type="entry name" value="PRK06986.1"/>
    <property type="match status" value="1"/>
</dbReference>
<dbReference type="InterPro" id="IPR007627">
    <property type="entry name" value="RNA_pol_sigma70_r2"/>
</dbReference>
<name>A0ABY8EFI4_9FIRM</name>
<evidence type="ECO:0000256" key="5">
    <source>
        <dbReference type="RuleBase" id="RU362124"/>
    </source>
</evidence>
<dbReference type="Pfam" id="PF04545">
    <property type="entry name" value="Sigma70_r4"/>
    <property type="match status" value="1"/>
</dbReference>
<evidence type="ECO:0000313" key="9">
    <source>
        <dbReference type="Proteomes" id="UP001222800"/>
    </source>
</evidence>
<dbReference type="RefSeq" id="WP_277733837.1">
    <property type="nucleotide sequence ID" value="NZ_CP120733.1"/>
</dbReference>
<dbReference type="Gene3D" id="1.10.1740.10">
    <property type="match status" value="1"/>
</dbReference>
<reference evidence="8 9" key="1">
    <citation type="submission" date="2023-03" db="EMBL/GenBank/DDBJ databases">
        <title>Complete genome sequence of Tepidibacter sp. SWIR-1, isolated from a deep-sea hydrothermal vent.</title>
        <authorList>
            <person name="Li X."/>
        </authorList>
    </citation>
    <scope>NUCLEOTIDE SEQUENCE [LARGE SCALE GENOMIC DNA]</scope>
    <source>
        <strain evidence="8 9">SWIR-1</strain>
    </source>
</reference>
<proteinExistence type="inferred from homology"/>
<dbReference type="Pfam" id="PF04542">
    <property type="entry name" value="Sigma70_r2"/>
    <property type="match status" value="1"/>
</dbReference>
<dbReference type="InterPro" id="IPR007630">
    <property type="entry name" value="RNA_pol_sigma70_r4"/>
</dbReference>
<comment type="function">
    <text evidence="5">Sigma factors are initiation factors that promote the attachment of RNA polymerase to specific initiation sites and are then released.</text>
</comment>
<dbReference type="InterPro" id="IPR013325">
    <property type="entry name" value="RNA_pol_sigma_r2"/>
</dbReference>
<dbReference type="Pfam" id="PF04539">
    <property type="entry name" value="Sigma70_r3"/>
    <property type="match status" value="1"/>
</dbReference>
<evidence type="ECO:0000259" key="6">
    <source>
        <dbReference type="PROSITE" id="PS00715"/>
    </source>
</evidence>
<dbReference type="PROSITE" id="PS00716">
    <property type="entry name" value="SIGMA70_2"/>
    <property type="match status" value="1"/>
</dbReference>
<dbReference type="InterPro" id="IPR000943">
    <property type="entry name" value="RNA_pol_sigma70"/>
</dbReference>
<dbReference type="NCBIfam" id="TIGR02479">
    <property type="entry name" value="FliA_WhiG"/>
    <property type="match status" value="1"/>
</dbReference>
<evidence type="ECO:0000259" key="7">
    <source>
        <dbReference type="PROSITE" id="PS00716"/>
    </source>
</evidence>